<evidence type="ECO:0000313" key="4">
    <source>
        <dbReference type="Proteomes" id="UP001497457"/>
    </source>
</evidence>
<protein>
    <recommendedName>
        <fullName evidence="5">VQ domain-containing protein</fullName>
    </recommendedName>
</protein>
<evidence type="ECO:0008006" key="5">
    <source>
        <dbReference type="Google" id="ProtNLM"/>
    </source>
</evidence>
<gene>
    <name evidence="2" type="ORF">URODEC1_LOCUS27706</name>
    <name evidence="3" type="ORF">URODEC1_LOCUS32801</name>
</gene>
<organism evidence="3 4">
    <name type="scientific">Urochloa decumbens</name>
    <dbReference type="NCBI Taxonomy" id="240449"/>
    <lineage>
        <taxon>Eukaryota</taxon>
        <taxon>Viridiplantae</taxon>
        <taxon>Streptophyta</taxon>
        <taxon>Embryophyta</taxon>
        <taxon>Tracheophyta</taxon>
        <taxon>Spermatophyta</taxon>
        <taxon>Magnoliopsida</taxon>
        <taxon>Liliopsida</taxon>
        <taxon>Poales</taxon>
        <taxon>Poaceae</taxon>
        <taxon>PACMAD clade</taxon>
        <taxon>Panicoideae</taxon>
        <taxon>Panicodae</taxon>
        <taxon>Paniceae</taxon>
        <taxon>Melinidinae</taxon>
        <taxon>Urochloa</taxon>
    </lineage>
</organism>
<name>A0ABC8YDY7_9POAL</name>
<accession>A0ABC8YDY7</accession>
<reference evidence="4" key="1">
    <citation type="submission" date="2024-06" db="EMBL/GenBank/DDBJ databases">
        <authorList>
            <person name="Ryan C."/>
        </authorList>
    </citation>
    <scope>NUCLEOTIDE SEQUENCE [LARGE SCALE GENOMIC DNA]</scope>
</reference>
<evidence type="ECO:0000313" key="3">
    <source>
        <dbReference type="EMBL" id="CAL4940900.1"/>
    </source>
</evidence>
<reference evidence="3 4" key="2">
    <citation type="submission" date="2024-10" db="EMBL/GenBank/DDBJ databases">
        <authorList>
            <person name="Ryan C."/>
        </authorList>
    </citation>
    <scope>NUCLEOTIDE SEQUENCE [LARGE SCALE GENOMIC DNA]</scope>
</reference>
<sequence>MNNSNKTKAGDGQQAENLLQQPRRQSANLKAPEERPFRRRIKPPPAKVHHVHPARFRRFVQRHTCCLMLPEPDAPPCDSNSDDDDATASTSSATANLVLHPPADGPAPTDAGCLDVTRKSMQEAYMAWCSSNDIPLSPGTMAELSFTEHPLQ</sequence>
<feature type="compositionally biased region" description="Basic residues" evidence="1">
    <location>
        <begin position="37"/>
        <end position="50"/>
    </location>
</feature>
<keyword evidence="4" id="KW-1185">Reference proteome</keyword>
<dbReference type="EMBL" id="OZ075126">
    <property type="protein sequence ID" value="CAL4940900.1"/>
    <property type="molecule type" value="Genomic_DNA"/>
</dbReference>
<dbReference type="Proteomes" id="UP001497457">
    <property type="component" value="Chromosome 16b"/>
</dbReference>
<dbReference type="AlphaFoldDB" id="A0ABC8YDY7"/>
<dbReference type="Proteomes" id="UP001497457">
    <property type="component" value="Chromosome 15b"/>
</dbReference>
<feature type="region of interest" description="Disordered" evidence="1">
    <location>
        <begin position="70"/>
        <end position="111"/>
    </location>
</feature>
<evidence type="ECO:0000256" key="1">
    <source>
        <dbReference type="SAM" id="MobiDB-lite"/>
    </source>
</evidence>
<dbReference type="EMBL" id="OZ075125">
    <property type="protein sequence ID" value="CAL4932550.1"/>
    <property type="molecule type" value="Genomic_DNA"/>
</dbReference>
<proteinExistence type="predicted"/>
<feature type="compositionally biased region" description="Polar residues" evidence="1">
    <location>
        <begin position="14"/>
        <end position="28"/>
    </location>
</feature>
<feature type="region of interest" description="Disordered" evidence="1">
    <location>
        <begin position="1"/>
        <end position="50"/>
    </location>
</feature>
<evidence type="ECO:0000313" key="2">
    <source>
        <dbReference type="EMBL" id="CAL4932550.1"/>
    </source>
</evidence>